<evidence type="ECO:0000313" key="2">
    <source>
        <dbReference type="EMBL" id="MBP2352082.1"/>
    </source>
</evidence>
<keyword evidence="2" id="KW-0031">Aminopeptidase</keyword>
<dbReference type="SUPFAM" id="SSF55920">
    <property type="entry name" value="Creatinase/aminopeptidase"/>
    <property type="match status" value="1"/>
</dbReference>
<protein>
    <submittedName>
        <fullName evidence="2">Xaa-Pro aminopeptidase</fullName>
    </submittedName>
</protein>
<dbReference type="RefSeq" id="WP_209694892.1">
    <property type="nucleotide sequence ID" value="NZ_BAAAVU010000009.1"/>
</dbReference>
<dbReference type="GO" id="GO:0004177">
    <property type="term" value="F:aminopeptidase activity"/>
    <property type="evidence" value="ECO:0007669"/>
    <property type="project" value="UniProtKB-KW"/>
</dbReference>
<dbReference type="InterPro" id="IPR029149">
    <property type="entry name" value="Creatin/AminoP/Spt16_N"/>
</dbReference>
<dbReference type="CDD" id="cd01066">
    <property type="entry name" value="APP_MetAP"/>
    <property type="match status" value="1"/>
</dbReference>
<dbReference type="SUPFAM" id="SSF53092">
    <property type="entry name" value="Creatinase/prolidase N-terminal domain"/>
    <property type="match status" value="1"/>
</dbReference>
<accession>A0ABS4UKA6</accession>
<dbReference type="InterPro" id="IPR036005">
    <property type="entry name" value="Creatinase/aminopeptidase-like"/>
</dbReference>
<dbReference type="PANTHER" id="PTHR46112">
    <property type="entry name" value="AMINOPEPTIDASE"/>
    <property type="match status" value="1"/>
</dbReference>
<dbReference type="Pfam" id="PF00557">
    <property type="entry name" value="Peptidase_M24"/>
    <property type="match status" value="1"/>
</dbReference>
<sequence>MRKYSTPVDYKRMESLLGGFEPSFDFEPAGQITEAEYADRIERLRREATVAGLDALLVHASLVGWYHTSNPFLRYLCDWMREGVLILPTDADLDPELLSFWTESAVVPPGGEPVLVGDIWQISPFGRESVNRPGSPLQKTIDGCVGVLRRLGLAGGSLGLIGDDTAATFFAGLREELPRTAFTNATDTILRMQRIRSAAEIDIIRSAGELIDIGWEALCHVVRPGVTDYEAYAAFSYAQLARGGETGDGYQIGANRYGTLCGKPYGHVITDGDLLNLYISNVTYLGYCAQAARMMVIGTATPQQDEVLEMTVDAVRRAEALIRPGVKFSELHDAAFEAYVERGYLKSKETRTMPFNWEAMPDGSPRQVKRQHVEDADWEAQGRRLMHVWPAAPGPHNPNLGHAIGMPKLPQYNVTSHNTDRMEPGMVFVLHAQWVDPLVAGSNLGDLYVVTEDGYENLTCRTSVEPYRTETSA</sequence>
<keyword evidence="3" id="KW-1185">Reference proteome</keyword>
<proteinExistence type="predicted"/>
<gene>
    <name evidence="2" type="ORF">JOF29_003165</name>
</gene>
<dbReference type="Gene3D" id="3.90.230.10">
    <property type="entry name" value="Creatinase/methionine aminopeptidase superfamily"/>
    <property type="match status" value="1"/>
</dbReference>
<name>A0ABS4UKA6_9ACTN</name>
<keyword evidence="2" id="KW-0645">Protease</keyword>
<dbReference type="PANTHER" id="PTHR46112:SF2">
    <property type="entry name" value="XAA-PRO AMINOPEPTIDASE P-RELATED"/>
    <property type="match status" value="1"/>
</dbReference>
<dbReference type="Gene3D" id="3.40.350.10">
    <property type="entry name" value="Creatinase/prolidase N-terminal domain"/>
    <property type="match status" value="1"/>
</dbReference>
<evidence type="ECO:0000313" key="3">
    <source>
        <dbReference type="Proteomes" id="UP000755585"/>
    </source>
</evidence>
<dbReference type="InterPro" id="IPR050659">
    <property type="entry name" value="Peptidase_M24B"/>
</dbReference>
<organism evidence="2 3">
    <name type="scientific">Kribbella aluminosa</name>
    <dbReference type="NCBI Taxonomy" id="416017"/>
    <lineage>
        <taxon>Bacteria</taxon>
        <taxon>Bacillati</taxon>
        <taxon>Actinomycetota</taxon>
        <taxon>Actinomycetes</taxon>
        <taxon>Propionibacteriales</taxon>
        <taxon>Kribbellaceae</taxon>
        <taxon>Kribbella</taxon>
    </lineage>
</organism>
<dbReference type="InterPro" id="IPR000994">
    <property type="entry name" value="Pept_M24"/>
</dbReference>
<evidence type="ECO:0000259" key="1">
    <source>
        <dbReference type="Pfam" id="PF00557"/>
    </source>
</evidence>
<keyword evidence="2" id="KW-0378">Hydrolase</keyword>
<reference evidence="2 3" key="1">
    <citation type="submission" date="2021-03" db="EMBL/GenBank/DDBJ databases">
        <title>Sequencing the genomes of 1000 actinobacteria strains.</title>
        <authorList>
            <person name="Klenk H.-P."/>
        </authorList>
    </citation>
    <scope>NUCLEOTIDE SEQUENCE [LARGE SCALE GENOMIC DNA]</scope>
    <source>
        <strain evidence="2 3">DSM 18824</strain>
    </source>
</reference>
<dbReference type="Proteomes" id="UP000755585">
    <property type="component" value="Unassembled WGS sequence"/>
</dbReference>
<comment type="caution">
    <text evidence="2">The sequence shown here is derived from an EMBL/GenBank/DDBJ whole genome shotgun (WGS) entry which is preliminary data.</text>
</comment>
<dbReference type="EMBL" id="JAGINT010000001">
    <property type="protein sequence ID" value="MBP2352082.1"/>
    <property type="molecule type" value="Genomic_DNA"/>
</dbReference>
<feature type="domain" description="Peptidase M24" evidence="1">
    <location>
        <begin position="203"/>
        <end position="452"/>
    </location>
</feature>